<organism evidence="2 3">
    <name type="scientific">Cylicostephanus goldi</name>
    <name type="common">Nematode worm</name>
    <dbReference type="NCBI Taxonomy" id="71465"/>
    <lineage>
        <taxon>Eukaryota</taxon>
        <taxon>Metazoa</taxon>
        <taxon>Ecdysozoa</taxon>
        <taxon>Nematoda</taxon>
        <taxon>Chromadorea</taxon>
        <taxon>Rhabditida</taxon>
        <taxon>Rhabditina</taxon>
        <taxon>Rhabditomorpha</taxon>
        <taxon>Strongyloidea</taxon>
        <taxon>Strongylidae</taxon>
        <taxon>Cylicostephanus</taxon>
    </lineage>
</organism>
<reference evidence="2 3" key="1">
    <citation type="submission" date="2018-11" db="EMBL/GenBank/DDBJ databases">
        <authorList>
            <consortium name="Pathogen Informatics"/>
        </authorList>
    </citation>
    <scope>NUCLEOTIDE SEQUENCE [LARGE SCALE GENOMIC DNA]</scope>
</reference>
<feature type="domain" description="Trehalose-6-phosphate phosphatase helical bundle" evidence="1">
    <location>
        <begin position="1"/>
        <end position="76"/>
    </location>
</feature>
<dbReference type="AlphaFoldDB" id="A0A3P6UC24"/>
<protein>
    <recommendedName>
        <fullName evidence="1">Trehalose-6-phosphate phosphatase helical bundle domain-containing protein</fullName>
    </recommendedName>
</protein>
<dbReference type="EMBL" id="UYRV01024572">
    <property type="protein sequence ID" value="VDK75824.1"/>
    <property type="molecule type" value="Genomic_DNA"/>
</dbReference>
<evidence type="ECO:0000313" key="3">
    <source>
        <dbReference type="Proteomes" id="UP000271889"/>
    </source>
</evidence>
<accession>A0A3P6UC24</accession>
<evidence type="ECO:0000313" key="2">
    <source>
        <dbReference type="EMBL" id="VDK75824.1"/>
    </source>
</evidence>
<feature type="non-terminal residue" evidence="2">
    <location>
        <position position="116"/>
    </location>
</feature>
<dbReference type="Proteomes" id="UP000271889">
    <property type="component" value="Unassembled WGS sequence"/>
</dbReference>
<gene>
    <name evidence="2" type="ORF">CGOC_LOCUS7164</name>
</gene>
<dbReference type="Pfam" id="PF18572">
    <property type="entry name" value="T6PP_N"/>
    <property type="match status" value="1"/>
</dbReference>
<sequence length="116" mass="13275">MQNVRRKIVERILNDCEVDQANVQALDQALSELTDSRTSGEMRCIATPAANFPINIRDEIRGLRKDCEFLHRLARVTSTSTTIENALDEVQLDEILAPYHPESPRKFEEELHAAER</sequence>
<name>A0A3P6UC24_CYLGO</name>
<dbReference type="InterPro" id="IPR041064">
    <property type="entry name" value="T6PP_helical"/>
</dbReference>
<dbReference type="Gene3D" id="1.20.58.1800">
    <property type="match status" value="1"/>
</dbReference>
<dbReference type="OrthoDB" id="5781377at2759"/>
<keyword evidence="3" id="KW-1185">Reference proteome</keyword>
<proteinExistence type="predicted"/>
<evidence type="ECO:0000259" key="1">
    <source>
        <dbReference type="Pfam" id="PF18572"/>
    </source>
</evidence>